<evidence type="ECO:0000313" key="1">
    <source>
        <dbReference type="EMBL" id="KXA43868.1"/>
    </source>
</evidence>
<sequence length="54" mass="6330">MKGELWAAGDFGEVARVLLSMRLRLCRKHEIREGNYLIHPKKLSATWPKVDYFV</sequence>
<keyword evidence="2" id="KW-1185">Reference proteome</keyword>
<evidence type="ECO:0000313" key="2">
    <source>
        <dbReference type="Proteomes" id="UP000070533"/>
    </source>
</evidence>
<comment type="caution">
    <text evidence="1">The sequence shown here is derived from an EMBL/GenBank/DDBJ whole genome shotgun (WGS) entry which is preliminary data.</text>
</comment>
<organism evidence="1 2">
    <name type="scientific">Prevotella corporis</name>
    <dbReference type="NCBI Taxonomy" id="28128"/>
    <lineage>
        <taxon>Bacteria</taxon>
        <taxon>Pseudomonadati</taxon>
        <taxon>Bacteroidota</taxon>
        <taxon>Bacteroidia</taxon>
        <taxon>Bacteroidales</taxon>
        <taxon>Prevotellaceae</taxon>
        <taxon>Prevotella</taxon>
    </lineage>
</organism>
<dbReference type="EMBL" id="LRQG01000013">
    <property type="protein sequence ID" value="KXA43868.1"/>
    <property type="molecule type" value="Genomic_DNA"/>
</dbReference>
<reference evidence="2" key="1">
    <citation type="submission" date="2016-01" db="EMBL/GenBank/DDBJ databases">
        <authorList>
            <person name="Mitreva M."/>
            <person name="Pepin K.H."/>
            <person name="Mihindukulasuriya K.A."/>
            <person name="Fulton R."/>
            <person name="Fronick C."/>
            <person name="O'Laughlin M."/>
            <person name="Miner T."/>
            <person name="Herter B."/>
            <person name="Rosa B.A."/>
            <person name="Cordes M."/>
            <person name="Tomlinson C."/>
            <person name="Wollam A."/>
            <person name="Palsikar V.B."/>
            <person name="Mardis E.R."/>
            <person name="Wilson R.K."/>
        </authorList>
    </citation>
    <scope>NUCLEOTIDE SEQUENCE [LARGE SCALE GENOMIC DNA]</scope>
    <source>
        <strain evidence="2">MJR7716</strain>
    </source>
</reference>
<accession>A0A133QM02</accession>
<protein>
    <submittedName>
        <fullName evidence="1">Uncharacterized protein</fullName>
    </submittedName>
</protein>
<gene>
    <name evidence="1" type="ORF">HMPREF3226_00314</name>
</gene>
<dbReference type="PATRIC" id="fig|28128.5.peg.315"/>
<dbReference type="Proteomes" id="UP000070533">
    <property type="component" value="Unassembled WGS sequence"/>
</dbReference>
<proteinExistence type="predicted"/>
<name>A0A133QM02_9BACT</name>
<dbReference type="AlphaFoldDB" id="A0A133QM02"/>